<gene>
    <name evidence="1" type="ORF">POCTA_138.1.T1100201</name>
</gene>
<accession>A0A8S1X1Q5</accession>
<dbReference type="Proteomes" id="UP000683925">
    <property type="component" value="Unassembled WGS sequence"/>
</dbReference>
<keyword evidence="2" id="KW-1185">Reference proteome</keyword>
<protein>
    <submittedName>
        <fullName evidence="1">Uncharacterized protein</fullName>
    </submittedName>
</protein>
<evidence type="ECO:0000313" key="1">
    <source>
        <dbReference type="EMBL" id="CAD8196083.1"/>
    </source>
</evidence>
<organism evidence="1 2">
    <name type="scientific">Paramecium octaurelia</name>
    <dbReference type="NCBI Taxonomy" id="43137"/>
    <lineage>
        <taxon>Eukaryota</taxon>
        <taxon>Sar</taxon>
        <taxon>Alveolata</taxon>
        <taxon>Ciliophora</taxon>
        <taxon>Intramacronucleata</taxon>
        <taxon>Oligohymenophorea</taxon>
        <taxon>Peniculida</taxon>
        <taxon>Parameciidae</taxon>
        <taxon>Paramecium</taxon>
    </lineage>
</organism>
<reference evidence="1" key="1">
    <citation type="submission" date="2021-01" db="EMBL/GenBank/DDBJ databases">
        <authorList>
            <consortium name="Genoscope - CEA"/>
            <person name="William W."/>
        </authorList>
    </citation>
    <scope>NUCLEOTIDE SEQUENCE</scope>
</reference>
<name>A0A8S1X1Q5_PAROT</name>
<dbReference type="EMBL" id="CAJJDP010000110">
    <property type="protein sequence ID" value="CAD8196083.1"/>
    <property type="molecule type" value="Genomic_DNA"/>
</dbReference>
<dbReference type="AlphaFoldDB" id="A0A8S1X1Q5"/>
<evidence type="ECO:0000313" key="2">
    <source>
        <dbReference type="Proteomes" id="UP000683925"/>
    </source>
</evidence>
<proteinExistence type="predicted"/>
<comment type="caution">
    <text evidence="1">The sequence shown here is derived from an EMBL/GenBank/DDBJ whole genome shotgun (WGS) entry which is preliminary data.</text>
</comment>
<sequence length="168" mass="20529">MKSKPLRSQTLECQKRLKCYQQIITVMQFKEKSVGLCLILLLILQLKYIKFSKNDSLLKPYLDNFNRETLKSSKKSHIFYLIQLVIQIQTVQIILQYNMISFKKYQLCQTWMMNLQHEYFQNEFKKNLKECKICKCISNRWKIQKLLKKLKYCKIMKQMKFLSRQMKF</sequence>